<gene>
    <name evidence="1" type="ORF">OsI_38236</name>
</gene>
<sequence length="150" mass="15670">MQADLAILVASREVEHAPNGKEEKRTEQKGVVGMAIYVFPGRNTVVFSLSAGDHPLKGSGGGGASSAAVTMGGHRAAPSTIILATTSAYVFKRRVSFPRQPKEAVPVFPLEGYSALDRATSKRPSTSLLALATAAALLQGFLVRAHAPTQ</sequence>
<dbReference type="Proteomes" id="UP000007015">
    <property type="component" value="Chromosome 12"/>
</dbReference>
<evidence type="ECO:0000313" key="1">
    <source>
        <dbReference type="EMBL" id="EEC69229.1"/>
    </source>
</evidence>
<dbReference type="Gramene" id="BGIOSGA037346-TA">
    <property type="protein sequence ID" value="BGIOSGA037346-PA"/>
    <property type="gene ID" value="BGIOSGA037346"/>
</dbReference>
<reference evidence="1 2" key="1">
    <citation type="journal article" date="2005" name="PLoS Biol.">
        <title>The genomes of Oryza sativa: a history of duplications.</title>
        <authorList>
            <person name="Yu J."/>
            <person name="Wang J."/>
            <person name="Lin W."/>
            <person name="Li S."/>
            <person name="Li H."/>
            <person name="Zhou J."/>
            <person name="Ni P."/>
            <person name="Dong W."/>
            <person name="Hu S."/>
            <person name="Zeng C."/>
            <person name="Zhang J."/>
            <person name="Zhang Y."/>
            <person name="Li R."/>
            <person name="Xu Z."/>
            <person name="Li S."/>
            <person name="Li X."/>
            <person name="Zheng H."/>
            <person name="Cong L."/>
            <person name="Lin L."/>
            <person name="Yin J."/>
            <person name="Geng J."/>
            <person name="Li G."/>
            <person name="Shi J."/>
            <person name="Liu J."/>
            <person name="Lv H."/>
            <person name="Li J."/>
            <person name="Wang J."/>
            <person name="Deng Y."/>
            <person name="Ran L."/>
            <person name="Shi X."/>
            <person name="Wang X."/>
            <person name="Wu Q."/>
            <person name="Li C."/>
            <person name="Ren X."/>
            <person name="Wang J."/>
            <person name="Wang X."/>
            <person name="Li D."/>
            <person name="Liu D."/>
            <person name="Zhang X."/>
            <person name="Ji Z."/>
            <person name="Zhao W."/>
            <person name="Sun Y."/>
            <person name="Zhang Z."/>
            <person name="Bao J."/>
            <person name="Han Y."/>
            <person name="Dong L."/>
            <person name="Ji J."/>
            <person name="Chen P."/>
            <person name="Wu S."/>
            <person name="Liu J."/>
            <person name="Xiao Y."/>
            <person name="Bu D."/>
            <person name="Tan J."/>
            <person name="Yang L."/>
            <person name="Ye C."/>
            <person name="Zhang J."/>
            <person name="Xu J."/>
            <person name="Zhou Y."/>
            <person name="Yu Y."/>
            <person name="Zhang B."/>
            <person name="Zhuang S."/>
            <person name="Wei H."/>
            <person name="Liu B."/>
            <person name="Lei M."/>
            <person name="Yu H."/>
            <person name="Li Y."/>
            <person name="Xu H."/>
            <person name="Wei S."/>
            <person name="He X."/>
            <person name="Fang L."/>
            <person name="Zhang Z."/>
            <person name="Zhang Y."/>
            <person name="Huang X."/>
            <person name="Su Z."/>
            <person name="Tong W."/>
            <person name="Li J."/>
            <person name="Tong Z."/>
            <person name="Li S."/>
            <person name="Ye J."/>
            <person name="Wang L."/>
            <person name="Fang L."/>
            <person name="Lei T."/>
            <person name="Chen C."/>
            <person name="Chen H."/>
            <person name="Xu Z."/>
            <person name="Li H."/>
            <person name="Huang H."/>
            <person name="Zhang F."/>
            <person name="Xu H."/>
            <person name="Li N."/>
            <person name="Zhao C."/>
            <person name="Li S."/>
            <person name="Dong L."/>
            <person name="Huang Y."/>
            <person name="Li L."/>
            <person name="Xi Y."/>
            <person name="Qi Q."/>
            <person name="Li W."/>
            <person name="Zhang B."/>
            <person name="Hu W."/>
            <person name="Zhang Y."/>
            <person name="Tian X."/>
            <person name="Jiao Y."/>
            <person name="Liang X."/>
            <person name="Jin J."/>
            <person name="Gao L."/>
            <person name="Zheng W."/>
            <person name="Hao B."/>
            <person name="Liu S."/>
            <person name="Wang W."/>
            <person name="Yuan L."/>
            <person name="Cao M."/>
            <person name="McDermott J."/>
            <person name="Samudrala R."/>
            <person name="Wang J."/>
            <person name="Wong G.K."/>
            <person name="Yang H."/>
        </authorList>
    </citation>
    <scope>NUCLEOTIDE SEQUENCE [LARGE SCALE GENOMIC DNA]</scope>
    <source>
        <strain evidence="2">cv. 93-11</strain>
    </source>
</reference>
<evidence type="ECO:0000313" key="2">
    <source>
        <dbReference type="Proteomes" id="UP000007015"/>
    </source>
</evidence>
<accession>B8BPI1</accession>
<protein>
    <submittedName>
        <fullName evidence="1">Uncharacterized protein</fullName>
    </submittedName>
</protein>
<keyword evidence="2" id="KW-1185">Reference proteome</keyword>
<dbReference type="AlphaFoldDB" id="B8BPI1"/>
<dbReference type="EMBL" id="CM000137">
    <property type="protein sequence ID" value="EEC69229.1"/>
    <property type="molecule type" value="Genomic_DNA"/>
</dbReference>
<proteinExistence type="predicted"/>
<name>B8BPI1_ORYSI</name>
<organism evidence="1 2">
    <name type="scientific">Oryza sativa subsp. indica</name>
    <name type="common">Rice</name>
    <dbReference type="NCBI Taxonomy" id="39946"/>
    <lineage>
        <taxon>Eukaryota</taxon>
        <taxon>Viridiplantae</taxon>
        <taxon>Streptophyta</taxon>
        <taxon>Embryophyta</taxon>
        <taxon>Tracheophyta</taxon>
        <taxon>Spermatophyta</taxon>
        <taxon>Magnoliopsida</taxon>
        <taxon>Liliopsida</taxon>
        <taxon>Poales</taxon>
        <taxon>Poaceae</taxon>
        <taxon>BOP clade</taxon>
        <taxon>Oryzoideae</taxon>
        <taxon>Oryzeae</taxon>
        <taxon>Oryzinae</taxon>
        <taxon>Oryza</taxon>
        <taxon>Oryza sativa</taxon>
    </lineage>
</organism>
<dbReference type="HOGENOM" id="CLU_1743555_0_0_1"/>